<dbReference type="AlphaFoldDB" id="A0A6J6JIS2"/>
<comment type="subcellular location">
    <subcellularLocation>
        <location evidence="1">Cell membrane</location>
        <topology evidence="1">Multi-pass membrane protein</topology>
    </subcellularLocation>
</comment>
<reference evidence="8" key="1">
    <citation type="submission" date="2020-05" db="EMBL/GenBank/DDBJ databases">
        <authorList>
            <person name="Chiriac C."/>
            <person name="Salcher M."/>
            <person name="Ghai R."/>
            <person name="Kavagutti S V."/>
        </authorList>
    </citation>
    <scope>NUCLEOTIDE SEQUENCE</scope>
</reference>
<sequence>MTSRQGSRSERLVQYAPPELFFVLSAIAQYLGAVIAIELFVDLAPATVAWLRVLFAGIIIMAFQWKHLRPRWTRSEIQIAALFGITTALMNMFFYMAIDRLPLGKGVTIEFIGPIAVAAIQTRTARNTVALMLAAIGVIVLGGVEIGNEPLGLVFILLASLFWAGYIVIGSRVALAHRGIAGLGIGLLIGGLAITPFASGSASTAFTTPHLLLGCALVGLLANAIGYGIDQVTMRRIPIRRFSLMAALLPVVAGLVGFIFLDQTPTLIDFLGMSLVLVGVASQERERIERHQPEAQTT</sequence>
<dbReference type="InterPro" id="IPR050638">
    <property type="entry name" value="AA-Vitamin_Transporters"/>
</dbReference>
<feature type="transmembrane region" description="Helical" evidence="6">
    <location>
        <begin position="47"/>
        <end position="65"/>
    </location>
</feature>
<evidence type="ECO:0000313" key="8">
    <source>
        <dbReference type="EMBL" id="CAB4636766.1"/>
    </source>
</evidence>
<protein>
    <submittedName>
        <fullName evidence="8">Unannotated protein</fullName>
    </submittedName>
</protein>
<organism evidence="8">
    <name type="scientific">freshwater metagenome</name>
    <dbReference type="NCBI Taxonomy" id="449393"/>
    <lineage>
        <taxon>unclassified sequences</taxon>
        <taxon>metagenomes</taxon>
        <taxon>ecological metagenomes</taxon>
    </lineage>
</organism>
<name>A0A6J6JIS2_9ZZZZ</name>
<accession>A0A6J6JIS2</accession>
<feature type="transmembrane region" description="Helical" evidence="6">
    <location>
        <begin position="77"/>
        <end position="97"/>
    </location>
</feature>
<keyword evidence="2" id="KW-1003">Cell membrane</keyword>
<keyword evidence="5 6" id="KW-0472">Membrane</keyword>
<dbReference type="PANTHER" id="PTHR32322:SF18">
    <property type="entry name" value="S-ADENOSYLMETHIONINE_S-ADENOSYLHOMOCYSTEINE TRANSPORTER"/>
    <property type="match status" value="1"/>
</dbReference>
<dbReference type="InterPro" id="IPR000620">
    <property type="entry name" value="EamA_dom"/>
</dbReference>
<proteinExistence type="predicted"/>
<evidence type="ECO:0000259" key="7">
    <source>
        <dbReference type="Pfam" id="PF00892"/>
    </source>
</evidence>
<evidence type="ECO:0000256" key="6">
    <source>
        <dbReference type="SAM" id="Phobius"/>
    </source>
</evidence>
<feature type="transmembrane region" description="Helical" evidence="6">
    <location>
        <begin position="211"/>
        <end position="230"/>
    </location>
</feature>
<dbReference type="InterPro" id="IPR037185">
    <property type="entry name" value="EmrE-like"/>
</dbReference>
<feature type="transmembrane region" description="Helical" evidence="6">
    <location>
        <begin position="181"/>
        <end position="199"/>
    </location>
</feature>
<dbReference type="PANTHER" id="PTHR32322">
    <property type="entry name" value="INNER MEMBRANE TRANSPORTER"/>
    <property type="match status" value="1"/>
</dbReference>
<feature type="transmembrane region" description="Helical" evidence="6">
    <location>
        <begin position="103"/>
        <end position="120"/>
    </location>
</feature>
<evidence type="ECO:0000256" key="3">
    <source>
        <dbReference type="ARBA" id="ARBA00022692"/>
    </source>
</evidence>
<feature type="transmembrane region" description="Helical" evidence="6">
    <location>
        <begin position="20"/>
        <end position="41"/>
    </location>
</feature>
<feature type="transmembrane region" description="Helical" evidence="6">
    <location>
        <begin position="242"/>
        <end position="261"/>
    </location>
</feature>
<dbReference type="SUPFAM" id="SSF103481">
    <property type="entry name" value="Multidrug resistance efflux transporter EmrE"/>
    <property type="match status" value="2"/>
</dbReference>
<evidence type="ECO:0000256" key="4">
    <source>
        <dbReference type="ARBA" id="ARBA00022989"/>
    </source>
</evidence>
<evidence type="ECO:0000256" key="2">
    <source>
        <dbReference type="ARBA" id="ARBA00022475"/>
    </source>
</evidence>
<feature type="domain" description="EamA" evidence="7">
    <location>
        <begin position="151"/>
        <end position="281"/>
    </location>
</feature>
<feature type="transmembrane region" description="Helical" evidence="6">
    <location>
        <begin position="150"/>
        <end position="169"/>
    </location>
</feature>
<feature type="transmembrane region" description="Helical" evidence="6">
    <location>
        <begin position="127"/>
        <end position="144"/>
    </location>
</feature>
<dbReference type="GO" id="GO:0005886">
    <property type="term" value="C:plasma membrane"/>
    <property type="evidence" value="ECO:0007669"/>
    <property type="project" value="UniProtKB-SubCell"/>
</dbReference>
<evidence type="ECO:0000256" key="5">
    <source>
        <dbReference type="ARBA" id="ARBA00023136"/>
    </source>
</evidence>
<keyword evidence="4 6" id="KW-1133">Transmembrane helix</keyword>
<gene>
    <name evidence="8" type="ORF">UFOPK2086_00680</name>
</gene>
<evidence type="ECO:0000256" key="1">
    <source>
        <dbReference type="ARBA" id="ARBA00004651"/>
    </source>
</evidence>
<keyword evidence="3 6" id="KW-0812">Transmembrane</keyword>
<dbReference type="EMBL" id="CAEZVQ010000077">
    <property type="protein sequence ID" value="CAB4636766.1"/>
    <property type="molecule type" value="Genomic_DNA"/>
</dbReference>
<dbReference type="Pfam" id="PF00892">
    <property type="entry name" value="EamA"/>
    <property type="match status" value="1"/>
</dbReference>